<keyword evidence="3" id="KW-1185">Reference proteome</keyword>
<evidence type="ECO:0000313" key="3">
    <source>
        <dbReference type="Proteomes" id="UP000275048"/>
    </source>
</evidence>
<feature type="transmembrane region" description="Helical" evidence="1">
    <location>
        <begin position="170"/>
        <end position="192"/>
    </location>
</feature>
<feature type="transmembrane region" description="Helical" evidence="1">
    <location>
        <begin position="66"/>
        <end position="89"/>
    </location>
</feature>
<dbReference type="RefSeq" id="WP_122938379.1">
    <property type="nucleotide sequence ID" value="NZ_JBHSNT010000014.1"/>
</dbReference>
<name>A0A3M8A058_9MICO</name>
<keyword evidence="1" id="KW-0812">Transmembrane</keyword>
<evidence type="ECO:0000313" key="2">
    <source>
        <dbReference type="EMBL" id="RNB44603.1"/>
    </source>
</evidence>
<feature type="transmembrane region" description="Helical" evidence="1">
    <location>
        <begin position="95"/>
        <end position="113"/>
    </location>
</feature>
<organism evidence="2 3">
    <name type="scientific">Agromyces tardus</name>
    <dbReference type="NCBI Taxonomy" id="2583849"/>
    <lineage>
        <taxon>Bacteria</taxon>
        <taxon>Bacillati</taxon>
        <taxon>Actinomycetota</taxon>
        <taxon>Actinomycetes</taxon>
        <taxon>Micrococcales</taxon>
        <taxon>Microbacteriaceae</taxon>
        <taxon>Agromyces</taxon>
    </lineage>
</organism>
<sequence length="272" mass="27119">MSDIPGTAPTPDPATDYARRVDPAGFSWSALEGAAFRGHPPVAQALARSSAERAEAPASGSGWGRLLAGLPAFVVLLAPVLAPGVIIAFGRGADARVGAVVVAGVLAVAHVLLRVGEWVRLGRGIPVGTPREALLAAISVPFGLLATVLAGMVAAAAAAAASPAAPAAPAAWASVAALAAMTASCVVAVPVLRRAAKRGLALPRTAAAEAQAAVDSLDRSDRAAVTADVASALALLAERGVISDVERDRALRAPLAGLERHARSTEGAPHRA</sequence>
<keyword evidence="1" id="KW-0472">Membrane</keyword>
<dbReference type="AlphaFoldDB" id="A0A3M8A058"/>
<accession>A0A3M8A058</accession>
<gene>
    <name evidence="2" type="ORF">EDM22_17545</name>
</gene>
<reference evidence="2 3" key="1">
    <citation type="submission" date="2018-10" db="EMBL/GenBank/DDBJ databases">
        <title>Isolation, diversity and antibacterial activity of antinobacteria from the wheat rhizosphere soil.</title>
        <authorList>
            <person name="Sun T."/>
        </authorList>
    </citation>
    <scope>NUCLEOTIDE SEQUENCE [LARGE SCALE GENOMIC DNA]</scope>
    <source>
        <strain evidence="2 3">SJ-23</strain>
    </source>
</reference>
<evidence type="ECO:0000256" key="1">
    <source>
        <dbReference type="SAM" id="Phobius"/>
    </source>
</evidence>
<dbReference type="EMBL" id="RHHB01000060">
    <property type="protein sequence ID" value="RNB44603.1"/>
    <property type="molecule type" value="Genomic_DNA"/>
</dbReference>
<comment type="caution">
    <text evidence="2">The sequence shown here is derived from an EMBL/GenBank/DDBJ whole genome shotgun (WGS) entry which is preliminary data.</text>
</comment>
<dbReference type="Proteomes" id="UP000275048">
    <property type="component" value="Unassembled WGS sequence"/>
</dbReference>
<protein>
    <submittedName>
        <fullName evidence="2">Uncharacterized protein</fullName>
    </submittedName>
</protein>
<proteinExistence type="predicted"/>
<feature type="transmembrane region" description="Helical" evidence="1">
    <location>
        <begin position="134"/>
        <end position="158"/>
    </location>
</feature>
<keyword evidence="1" id="KW-1133">Transmembrane helix</keyword>